<dbReference type="KEGG" id="lbk:LVISKB_1051"/>
<proteinExistence type="predicted"/>
<name>M5AZU6_LEVBR</name>
<dbReference type="AlphaFoldDB" id="M5AZU6"/>
<accession>M5AZU6</accession>
<sequence>MKLGARWTKAIANQYRPKNPAKIANQEKVNAQKHIF</sequence>
<reference evidence="1 2" key="1">
    <citation type="journal article" date="2013" name="PLoS ONE">
        <title>Genomic Analysis by Deep Sequencing of the Probiotic Lactobacillus brevis KB290 Harboring Nine Plasmids Reveals Genomic Stability.</title>
        <authorList>
            <person name="Fukao M."/>
            <person name="Oshima K."/>
            <person name="Morita H."/>
            <person name="Toh H."/>
            <person name="Suda W."/>
            <person name="Kim S.W."/>
            <person name="Suzuki S."/>
            <person name="Yakabe T."/>
            <person name="Hattori M."/>
            <person name="Yajima N."/>
        </authorList>
    </citation>
    <scope>NUCLEOTIDE SEQUENCE [LARGE SCALE GENOMIC DNA]</scope>
    <source>
        <strain evidence="1 2">KB290</strain>
    </source>
</reference>
<organism evidence="1 2">
    <name type="scientific">Levilactobacillus brevis KB290</name>
    <dbReference type="NCBI Taxonomy" id="1001583"/>
    <lineage>
        <taxon>Bacteria</taxon>
        <taxon>Bacillati</taxon>
        <taxon>Bacillota</taxon>
        <taxon>Bacilli</taxon>
        <taxon>Lactobacillales</taxon>
        <taxon>Lactobacillaceae</taxon>
        <taxon>Levilactobacillus</taxon>
    </lineage>
</organism>
<evidence type="ECO:0000313" key="1">
    <source>
        <dbReference type="EMBL" id="BAN06686.1"/>
    </source>
</evidence>
<dbReference type="HOGENOM" id="CLU_3356796_0_0_9"/>
<dbReference type="Proteomes" id="UP000012042">
    <property type="component" value="Chromosome"/>
</dbReference>
<evidence type="ECO:0000313" key="2">
    <source>
        <dbReference type="Proteomes" id="UP000012042"/>
    </source>
</evidence>
<protein>
    <submittedName>
        <fullName evidence="1">Uncharacterized protein</fullName>
    </submittedName>
</protein>
<gene>
    <name evidence="1" type="ORF">LVISKB_1051</name>
</gene>
<dbReference type="EMBL" id="AP012167">
    <property type="protein sequence ID" value="BAN06686.1"/>
    <property type="molecule type" value="Genomic_DNA"/>
</dbReference>